<dbReference type="STRING" id="243275.TDE_1131"/>
<sequence>MINSSAEIQLHCLSAEFCTYEYKTSHYYMCVLFGTHLKKLFSQIDSLSALADTMKNFLTEQSRKALIFAAKSFYRSNLWGQILLGVFLP</sequence>
<dbReference type="PaxDb" id="243275-TDE_1131"/>
<name>Q73NM1_TREDE</name>
<dbReference type="EMBL" id="AE017226">
    <property type="protein sequence ID" value="AAS11620.1"/>
    <property type="molecule type" value="Genomic_DNA"/>
</dbReference>
<reference evidence="1 2" key="1">
    <citation type="journal article" date="2004" name="Proc. Natl. Acad. Sci. U.S.A.">
        <title>Comparison of the genome of the oral pathogen Treponema denticola with other spirochete genomes.</title>
        <authorList>
            <person name="Seshadri R."/>
            <person name="Myers G.S."/>
            <person name="Tettelin H."/>
            <person name="Eisen J.A."/>
            <person name="Heidelberg J.F."/>
            <person name="Dodson R.J."/>
            <person name="Davidsen T.M."/>
            <person name="DeBoy R.T."/>
            <person name="Fouts D.E."/>
            <person name="Haft D.H."/>
            <person name="Selengut J."/>
            <person name="Ren Q."/>
            <person name="Brinkac L.M."/>
            <person name="Madupu R."/>
            <person name="Kolonay J."/>
            <person name="Durkin S.A."/>
            <person name="Daugherty S.C."/>
            <person name="Shetty J."/>
            <person name="Shvartsbeyn A."/>
            <person name="Gebregeorgis E."/>
            <person name="Geer K."/>
            <person name="Tsegaye G."/>
            <person name="Malek J."/>
            <person name="Ayodeji B."/>
            <person name="Shatsman S."/>
            <person name="McLeod M.P."/>
            <person name="Smajs D."/>
            <person name="Howell J.K."/>
            <person name="Pal S."/>
            <person name="Amin A."/>
            <person name="Vashisth P."/>
            <person name="McNeill T.Z."/>
            <person name="Xiang Q."/>
            <person name="Sodergren E."/>
            <person name="Baca E."/>
            <person name="Weinstock G.M."/>
            <person name="Norris S.J."/>
            <person name="Fraser C.M."/>
            <person name="Paulsen I.T."/>
        </authorList>
    </citation>
    <scope>NUCLEOTIDE SEQUENCE [LARGE SCALE GENOMIC DNA]</scope>
    <source>
        <strain evidence="2">ATCC 35405 / DSM 14222 / CIP 103919 / JCM 8153 / KCTC 15104</strain>
    </source>
</reference>
<protein>
    <submittedName>
        <fullName evidence="1">Uncharacterized protein</fullName>
    </submittedName>
</protein>
<dbReference type="HOGENOM" id="CLU_2453717_0_0_12"/>
<evidence type="ECO:0000313" key="1">
    <source>
        <dbReference type="EMBL" id="AAS11620.1"/>
    </source>
</evidence>
<dbReference type="OrthoDB" id="364916at2"/>
<organism evidence="1 2">
    <name type="scientific">Treponema denticola (strain ATCC 35405 / DSM 14222 / CIP 103919 / JCM 8153 / KCTC 15104)</name>
    <dbReference type="NCBI Taxonomy" id="243275"/>
    <lineage>
        <taxon>Bacteria</taxon>
        <taxon>Pseudomonadati</taxon>
        <taxon>Spirochaetota</taxon>
        <taxon>Spirochaetia</taxon>
        <taxon>Spirochaetales</taxon>
        <taxon>Treponemataceae</taxon>
        <taxon>Treponema</taxon>
    </lineage>
</organism>
<proteinExistence type="predicted"/>
<gene>
    <name evidence="1" type="ordered locus">TDE_1131</name>
</gene>
<dbReference type="AlphaFoldDB" id="Q73NM1"/>
<dbReference type="RefSeq" id="WP_002670713.1">
    <property type="nucleotide sequence ID" value="NC_002967.9"/>
</dbReference>
<dbReference type="KEGG" id="tde:TDE_1131"/>
<accession>Q73NM1</accession>
<dbReference type="GeneID" id="2739990"/>
<evidence type="ECO:0000313" key="2">
    <source>
        <dbReference type="Proteomes" id="UP000008212"/>
    </source>
</evidence>
<dbReference type="Proteomes" id="UP000008212">
    <property type="component" value="Chromosome"/>
</dbReference>
<keyword evidence="2" id="KW-1185">Reference proteome</keyword>